<proteinExistence type="inferred from homology"/>
<reference evidence="10" key="1">
    <citation type="journal article" date="2021" name="PeerJ">
        <title>Extensive microbial diversity within the chicken gut microbiome revealed by metagenomics and culture.</title>
        <authorList>
            <person name="Gilroy R."/>
            <person name="Ravi A."/>
            <person name="Getino M."/>
            <person name="Pursley I."/>
            <person name="Horton D.L."/>
            <person name="Alikhan N.F."/>
            <person name="Baker D."/>
            <person name="Gharbi K."/>
            <person name="Hall N."/>
            <person name="Watson M."/>
            <person name="Adriaenssens E.M."/>
            <person name="Foster-Nyarko E."/>
            <person name="Jarju S."/>
            <person name="Secka A."/>
            <person name="Antonio M."/>
            <person name="Oren A."/>
            <person name="Chaudhuri R.R."/>
            <person name="La Ragione R."/>
            <person name="Hildebrand F."/>
            <person name="Pallen M.J."/>
        </authorList>
    </citation>
    <scope>NUCLEOTIDE SEQUENCE</scope>
    <source>
        <strain evidence="10">ChiGjej6B6-14162</strain>
    </source>
</reference>
<dbReference type="NCBIfam" id="TIGR00221">
    <property type="entry name" value="nagA"/>
    <property type="match status" value="1"/>
</dbReference>
<protein>
    <submittedName>
        <fullName evidence="10">N-acetylglucosamine-6-phosphate deacetylase</fullName>
        <ecNumber evidence="10">3.5.1.25</ecNumber>
    </submittedName>
</protein>
<dbReference type="InterPro" id="IPR006680">
    <property type="entry name" value="Amidohydro-rel"/>
</dbReference>
<dbReference type="InterPro" id="IPR011059">
    <property type="entry name" value="Metal-dep_hydrolase_composite"/>
</dbReference>
<feature type="binding site" evidence="8">
    <location>
        <position position="193"/>
    </location>
    <ligand>
        <name>Zn(2+)</name>
        <dbReference type="ChEBI" id="CHEBI:29105"/>
    </ligand>
</feature>
<feature type="domain" description="Amidohydrolase-related" evidence="9">
    <location>
        <begin position="51"/>
        <end position="381"/>
    </location>
</feature>
<dbReference type="Gene3D" id="2.30.40.10">
    <property type="entry name" value="Urease, subunit C, domain 1"/>
    <property type="match status" value="1"/>
</dbReference>
<dbReference type="Proteomes" id="UP000886740">
    <property type="component" value="Unassembled WGS sequence"/>
</dbReference>
<feature type="binding site" evidence="8">
    <location>
        <position position="128"/>
    </location>
    <ligand>
        <name>Zn(2+)</name>
        <dbReference type="ChEBI" id="CHEBI:29105"/>
    </ligand>
</feature>
<dbReference type="GO" id="GO:0008448">
    <property type="term" value="F:N-acetylglucosamine-6-phosphate deacetylase activity"/>
    <property type="evidence" value="ECO:0007669"/>
    <property type="project" value="UniProtKB-EC"/>
</dbReference>
<dbReference type="SUPFAM" id="SSF51338">
    <property type="entry name" value="Composite domain of metallo-dependent hydrolases"/>
    <property type="match status" value="1"/>
</dbReference>
<evidence type="ECO:0000256" key="8">
    <source>
        <dbReference type="PIRSR" id="PIRSR038994-3"/>
    </source>
</evidence>
<dbReference type="EMBL" id="DXEL01000086">
    <property type="protein sequence ID" value="HIX75916.1"/>
    <property type="molecule type" value="Genomic_DNA"/>
</dbReference>
<dbReference type="SUPFAM" id="SSF51556">
    <property type="entry name" value="Metallo-dependent hydrolases"/>
    <property type="match status" value="1"/>
</dbReference>
<evidence type="ECO:0000256" key="1">
    <source>
        <dbReference type="ARBA" id="ARBA00010716"/>
    </source>
</evidence>
<evidence type="ECO:0000313" key="10">
    <source>
        <dbReference type="EMBL" id="HIX75916.1"/>
    </source>
</evidence>
<keyword evidence="2 8" id="KW-0479">Metal-binding</keyword>
<feature type="binding site" evidence="7">
    <location>
        <begin position="217"/>
        <end position="218"/>
    </location>
    <ligand>
        <name>substrate</name>
    </ligand>
</feature>
<evidence type="ECO:0000313" key="11">
    <source>
        <dbReference type="Proteomes" id="UP000886740"/>
    </source>
</evidence>
<comment type="cofactor">
    <cofactor evidence="8">
        <name>a divalent metal cation</name>
        <dbReference type="ChEBI" id="CHEBI:60240"/>
    </cofactor>
    <text evidence="8">Binds 1 divalent metal cation per subunit.</text>
</comment>
<organism evidence="10 11">
    <name type="scientific">Candidatus Parabacteroides intestinipullorum</name>
    <dbReference type="NCBI Taxonomy" id="2838723"/>
    <lineage>
        <taxon>Bacteria</taxon>
        <taxon>Pseudomonadati</taxon>
        <taxon>Bacteroidota</taxon>
        <taxon>Bacteroidia</taxon>
        <taxon>Bacteroidales</taxon>
        <taxon>Tannerellaceae</taxon>
        <taxon>Parabacteroides</taxon>
    </lineage>
</organism>
<reference evidence="10" key="2">
    <citation type="submission" date="2021-04" db="EMBL/GenBank/DDBJ databases">
        <authorList>
            <person name="Gilroy R."/>
        </authorList>
    </citation>
    <scope>NUCLEOTIDE SEQUENCE</scope>
    <source>
        <strain evidence="10">ChiGjej6B6-14162</strain>
    </source>
</reference>
<feature type="binding site" evidence="7">
    <location>
        <position position="139"/>
    </location>
    <ligand>
        <name>substrate</name>
    </ligand>
</feature>
<evidence type="ECO:0000256" key="4">
    <source>
        <dbReference type="ARBA" id="ARBA00023277"/>
    </source>
</evidence>
<comment type="similarity">
    <text evidence="1 5">Belongs to the metallo-dependent hydrolases superfamily. NagA family.</text>
</comment>
<dbReference type="EC" id="3.5.1.25" evidence="10"/>
<evidence type="ECO:0000256" key="7">
    <source>
        <dbReference type="PIRSR" id="PIRSR038994-2"/>
    </source>
</evidence>
<feature type="binding site" evidence="7">
    <location>
        <position position="225"/>
    </location>
    <ligand>
        <name>substrate</name>
    </ligand>
</feature>
<sequence>MLTQIINGHILTPGGWLKDGSILLCDDRIVEVTNSDLAVIGAKVVDARGMYIVPGFVAMNIHGAAGHDFKEGTEEAFRKAVAAHQRYGATTIFPTISSSPFTTIRQCAEVCERLMTEPGSPILGLHIEGPYLNPKMAGAMFSDVVKNPDREEYRSLIEETKCVRRWDASPELPGAMEFARYLKEKGILVSITHTEAEFDLIREAYNTGFSHVAHFYNAMPGFHKRREYKYEGTVESVYLMDGMTVEVIADGRHLPSTILRLVYKLKGVECTCLVTDALAYAANDGKQPDDCRIVIDNGVCKLADHSALVGSIATSDQLIRTMVEKAKLPLEDAIRMASETPARLMGVYDRVGSLQKGKDADVLIIDRKLNVRQVWCKGQVVVDAAF</sequence>
<dbReference type="FunFam" id="3.20.20.140:FF:000004">
    <property type="entry name" value="N-acetylglucosamine-6-phosphate deacetylase"/>
    <property type="match status" value="1"/>
</dbReference>
<keyword evidence="3 5" id="KW-0378">Hydrolase</keyword>
<name>A0A9D1XB93_9BACT</name>
<dbReference type="Pfam" id="PF01979">
    <property type="entry name" value="Amidohydro_1"/>
    <property type="match status" value="1"/>
</dbReference>
<evidence type="ECO:0000256" key="6">
    <source>
        <dbReference type="PIRSR" id="PIRSR038994-1"/>
    </source>
</evidence>
<dbReference type="PANTHER" id="PTHR11113">
    <property type="entry name" value="N-ACETYLGLUCOSAMINE-6-PHOSPHATE DEACETYLASE"/>
    <property type="match status" value="1"/>
</dbReference>
<feature type="active site" description="Proton donor/acceptor" evidence="6">
    <location>
        <position position="276"/>
    </location>
</feature>
<dbReference type="InterPro" id="IPR003764">
    <property type="entry name" value="GlcNAc_6-P_deAcase"/>
</dbReference>
<feature type="binding site" evidence="7">
    <location>
        <begin position="308"/>
        <end position="310"/>
    </location>
    <ligand>
        <name>substrate</name>
    </ligand>
</feature>
<feature type="binding site" evidence="8">
    <location>
        <position position="214"/>
    </location>
    <ligand>
        <name>Zn(2+)</name>
        <dbReference type="ChEBI" id="CHEBI:29105"/>
    </ligand>
</feature>
<dbReference type="CDD" id="cd00854">
    <property type="entry name" value="NagA"/>
    <property type="match status" value="1"/>
</dbReference>
<accession>A0A9D1XB93</accession>
<feature type="binding site" evidence="7">
    <location>
        <position position="253"/>
    </location>
    <ligand>
        <name>substrate</name>
    </ligand>
</feature>
<keyword evidence="4 5" id="KW-0119">Carbohydrate metabolism</keyword>
<dbReference type="Gene3D" id="3.20.20.140">
    <property type="entry name" value="Metal-dependent hydrolases"/>
    <property type="match status" value="1"/>
</dbReference>
<dbReference type="AlphaFoldDB" id="A0A9D1XB93"/>
<dbReference type="PANTHER" id="PTHR11113:SF14">
    <property type="entry name" value="N-ACETYLGLUCOSAMINE-6-PHOSPHATE DEACETYLASE"/>
    <property type="match status" value="1"/>
</dbReference>
<dbReference type="PIRSF" id="PIRSF038994">
    <property type="entry name" value="NagA"/>
    <property type="match status" value="1"/>
</dbReference>
<evidence type="ECO:0000256" key="3">
    <source>
        <dbReference type="ARBA" id="ARBA00022801"/>
    </source>
</evidence>
<evidence type="ECO:0000259" key="9">
    <source>
        <dbReference type="Pfam" id="PF01979"/>
    </source>
</evidence>
<evidence type="ECO:0000256" key="5">
    <source>
        <dbReference type="PIRNR" id="PIRNR038994"/>
    </source>
</evidence>
<gene>
    <name evidence="10" type="primary">nagA</name>
    <name evidence="10" type="ORF">H9977_12930</name>
</gene>
<dbReference type="InterPro" id="IPR032466">
    <property type="entry name" value="Metal_Hydrolase"/>
</dbReference>
<comment type="caution">
    <text evidence="10">The sequence shown here is derived from an EMBL/GenBank/DDBJ whole genome shotgun (WGS) entry which is preliminary data.</text>
</comment>
<dbReference type="GO" id="GO:0046872">
    <property type="term" value="F:metal ion binding"/>
    <property type="evidence" value="ECO:0007669"/>
    <property type="project" value="UniProtKB-KW"/>
</dbReference>
<dbReference type="GO" id="GO:0006046">
    <property type="term" value="P:N-acetylglucosamine catabolic process"/>
    <property type="evidence" value="ECO:0007669"/>
    <property type="project" value="TreeGrafter"/>
</dbReference>
<evidence type="ECO:0000256" key="2">
    <source>
        <dbReference type="ARBA" id="ARBA00022723"/>
    </source>
</evidence>